<dbReference type="Proteomes" id="UP001497453">
    <property type="component" value="Chromosome 4"/>
</dbReference>
<name>A0ABP1DGY6_9APHY</name>
<dbReference type="EMBL" id="OZ037947">
    <property type="protein sequence ID" value="CAL1706474.1"/>
    <property type="molecule type" value="Genomic_DNA"/>
</dbReference>
<evidence type="ECO:0000313" key="2">
    <source>
        <dbReference type="Proteomes" id="UP001497453"/>
    </source>
</evidence>
<organism evidence="1 2">
    <name type="scientific">Somion occarium</name>
    <dbReference type="NCBI Taxonomy" id="3059160"/>
    <lineage>
        <taxon>Eukaryota</taxon>
        <taxon>Fungi</taxon>
        <taxon>Dikarya</taxon>
        <taxon>Basidiomycota</taxon>
        <taxon>Agaricomycotina</taxon>
        <taxon>Agaricomycetes</taxon>
        <taxon>Polyporales</taxon>
        <taxon>Cerrenaceae</taxon>
        <taxon>Somion</taxon>
    </lineage>
</organism>
<gene>
    <name evidence="1" type="ORF">GFSPODELE1_LOCUS5885</name>
</gene>
<reference evidence="2" key="1">
    <citation type="submission" date="2024-04" db="EMBL/GenBank/DDBJ databases">
        <authorList>
            <person name="Shaw F."/>
            <person name="Minotto A."/>
        </authorList>
    </citation>
    <scope>NUCLEOTIDE SEQUENCE [LARGE SCALE GENOMIC DNA]</scope>
</reference>
<sequence length="125" mass="13714">MDPFERLTNLTAIAEEADLISLTEVTPSVRSGTTIGLGTLSGRVIMAVGEYAVKGIENVNIRRKLGIASLQLRRTGAVPEQVIDDLLELQRMGLYSTSVRERACDLLMAVFIKQGPEETIQILKQ</sequence>
<proteinExistence type="predicted"/>
<keyword evidence="2" id="KW-1185">Reference proteome</keyword>
<evidence type="ECO:0000313" key="1">
    <source>
        <dbReference type="EMBL" id="CAL1706474.1"/>
    </source>
</evidence>
<accession>A0ABP1DGY6</accession>
<protein>
    <submittedName>
        <fullName evidence="1">Uncharacterized protein</fullName>
    </submittedName>
</protein>